<reference evidence="1 2" key="1">
    <citation type="journal article" date="2014" name="Genome Biol. Evol.">
        <title>The secreted proteins of Achlya hypogyna and Thraustotheca clavata identify the ancestral oomycete secretome and reveal gene acquisitions by horizontal gene transfer.</title>
        <authorList>
            <person name="Misner I."/>
            <person name="Blouin N."/>
            <person name="Leonard G."/>
            <person name="Richards T.A."/>
            <person name="Lane C.E."/>
        </authorList>
    </citation>
    <scope>NUCLEOTIDE SEQUENCE [LARGE SCALE GENOMIC DNA]</scope>
    <source>
        <strain evidence="1 2">ATCC 48635</strain>
    </source>
</reference>
<dbReference type="PANTHER" id="PTHR34615">
    <property type="entry name" value="PX DOMAIN-CONTAINING PROTEIN"/>
    <property type="match status" value="1"/>
</dbReference>
<organism evidence="1 2">
    <name type="scientific">Achlya hypogyna</name>
    <name type="common">Oomycete</name>
    <name type="synonym">Protoachlya hypogyna</name>
    <dbReference type="NCBI Taxonomy" id="1202772"/>
    <lineage>
        <taxon>Eukaryota</taxon>
        <taxon>Sar</taxon>
        <taxon>Stramenopiles</taxon>
        <taxon>Oomycota</taxon>
        <taxon>Saprolegniomycetes</taxon>
        <taxon>Saprolegniales</taxon>
        <taxon>Achlyaceae</taxon>
        <taxon>Achlya</taxon>
    </lineage>
</organism>
<gene>
    <name evidence="1" type="ORF">ACHHYP_10781</name>
</gene>
<proteinExistence type="predicted"/>
<accession>A0A1V9YKL2</accession>
<evidence type="ECO:0000313" key="1">
    <source>
        <dbReference type="EMBL" id="OQR86255.1"/>
    </source>
</evidence>
<dbReference type="AlphaFoldDB" id="A0A1V9YKL2"/>
<evidence type="ECO:0008006" key="3">
    <source>
        <dbReference type="Google" id="ProtNLM"/>
    </source>
</evidence>
<dbReference type="PANTHER" id="PTHR34615:SF1">
    <property type="entry name" value="PX DOMAIN-CONTAINING PROTEIN"/>
    <property type="match status" value="1"/>
</dbReference>
<dbReference type="Proteomes" id="UP000243579">
    <property type="component" value="Unassembled WGS sequence"/>
</dbReference>
<protein>
    <recommendedName>
        <fullName evidence="3">DDE Tnp4 domain-containing protein</fullName>
    </recommendedName>
</protein>
<name>A0A1V9YKL2_ACHHY</name>
<dbReference type="OrthoDB" id="6075055at2759"/>
<keyword evidence="2" id="KW-1185">Reference proteome</keyword>
<dbReference type="EMBL" id="JNBR01001522">
    <property type="protein sequence ID" value="OQR86255.1"/>
    <property type="molecule type" value="Genomic_DNA"/>
</dbReference>
<sequence length="249" mass="27678">MTEHFARSFCAAATSSSNRHLEQYAKENLEQQKNQASHLPAVSQPLRNEPKVRYVLAEDVPVLERERRIPCCRVTKPMPSHLAPTKPNRSPKPVNTCVYFAGSHCTEIRILVVLLNIPDPFTTKHRYVMGPVEALCIFLRRLPYPPRLGSLVAKFGRSRAALSEIYVSVLGHIHSNFKHLLVCDHLGLDASWMERCAAAIHSKGAPLATCIGFIDGNSAGFVGPGMVSKKRRITGTRYGENTLNILTLL</sequence>
<comment type="caution">
    <text evidence="1">The sequence shown here is derived from an EMBL/GenBank/DDBJ whole genome shotgun (WGS) entry which is preliminary data.</text>
</comment>
<dbReference type="STRING" id="1202772.A0A1V9YKL2"/>
<evidence type="ECO:0000313" key="2">
    <source>
        <dbReference type="Proteomes" id="UP000243579"/>
    </source>
</evidence>